<evidence type="ECO:0000313" key="1">
    <source>
        <dbReference type="EMBL" id="GAH39834.1"/>
    </source>
</evidence>
<organism evidence="1">
    <name type="scientific">marine sediment metagenome</name>
    <dbReference type="NCBI Taxonomy" id="412755"/>
    <lineage>
        <taxon>unclassified sequences</taxon>
        <taxon>metagenomes</taxon>
        <taxon>ecological metagenomes</taxon>
    </lineage>
</organism>
<reference evidence="1" key="1">
    <citation type="journal article" date="2014" name="Front. Microbiol.">
        <title>High frequency of phylogenetically diverse reductive dehalogenase-homologous genes in deep subseafloor sedimentary metagenomes.</title>
        <authorList>
            <person name="Kawai M."/>
            <person name="Futagami T."/>
            <person name="Toyoda A."/>
            <person name="Takaki Y."/>
            <person name="Nishi S."/>
            <person name="Hori S."/>
            <person name="Arai W."/>
            <person name="Tsubouchi T."/>
            <person name="Morono Y."/>
            <person name="Uchiyama I."/>
            <person name="Ito T."/>
            <person name="Fujiyama A."/>
            <person name="Inagaki F."/>
            <person name="Takami H."/>
        </authorList>
    </citation>
    <scope>NUCLEOTIDE SEQUENCE</scope>
    <source>
        <strain evidence="1">Expedition CK06-06</strain>
    </source>
</reference>
<accession>X1GDZ5</accession>
<dbReference type="EMBL" id="BARU01006996">
    <property type="protein sequence ID" value="GAH39834.1"/>
    <property type="molecule type" value="Genomic_DNA"/>
</dbReference>
<name>X1GDZ5_9ZZZZ</name>
<protein>
    <submittedName>
        <fullName evidence="1">Uncharacterized protein</fullName>
    </submittedName>
</protein>
<comment type="caution">
    <text evidence="1">The sequence shown here is derived from an EMBL/GenBank/DDBJ whole genome shotgun (WGS) entry which is preliminary data.</text>
</comment>
<proteinExistence type="predicted"/>
<dbReference type="AlphaFoldDB" id="X1GDZ5"/>
<feature type="non-terminal residue" evidence="1">
    <location>
        <position position="1"/>
    </location>
</feature>
<gene>
    <name evidence="1" type="ORF">S03H2_13792</name>
</gene>
<sequence length="208" mass="24086">SLSLSGEKIDIDGLIEKIEEVWHTINDYTCTVMSYTKKGNKEERSIIEQKFLKPKWIHMKIIDGNGKGSVGIYNPITKKVKGYKSGLFKFIVLTLDIMDKRVASLRGQRIDQGDWETLIERLIEYNKQNEFTAVTKTLHLEKPAYLFFAETKDTIKLWGAKKEHIFIDLKNFLPLRIEQLTGSGEIVHYSIYKDIKINIGLSEEDFKP</sequence>